<gene>
    <name evidence="5" type="ORF">PANT1444_LOCUS16432</name>
</gene>
<dbReference type="EMBL" id="HBEP01028978">
    <property type="protein sequence ID" value="CAD8501910.1"/>
    <property type="molecule type" value="Transcribed_RNA"/>
</dbReference>
<dbReference type="SUPFAM" id="SSF49899">
    <property type="entry name" value="Concanavalin A-like lectins/glucanases"/>
    <property type="match status" value="1"/>
</dbReference>
<organism evidence="5">
    <name type="scientific">Phaeocystis antarctica</name>
    <dbReference type="NCBI Taxonomy" id="33657"/>
    <lineage>
        <taxon>Eukaryota</taxon>
        <taxon>Haptista</taxon>
        <taxon>Haptophyta</taxon>
        <taxon>Prymnesiophyceae</taxon>
        <taxon>Phaeocystales</taxon>
        <taxon>Phaeocystaceae</taxon>
        <taxon>Phaeocystis</taxon>
    </lineage>
</organism>
<feature type="region of interest" description="Disordered" evidence="3">
    <location>
        <begin position="1"/>
        <end position="59"/>
    </location>
</feature>
<dbReference type="PANTHER" id="PTHR10598">
    <property type="entry name" value="SET1/ASH2 HISTONE METHYLTRANSFERASE COMPLEX SUBUNIT ASH2"/>
    <property type="match status" value="1"/>
</dbReference>
<dbReference type="InterPro" id="IPR037353">
    <property type="entry name" value="ASH2"/>
</dbReference>
<dbReference type="CDD" id="cd12872">
    <property type="entry name" value="SPRY_Ash2"/>
    <property type="match status" value="1"/>
</dbReference>
<dbReference type="PANTHER" id="PTHR10598:SF0">
    <property type="entry name" value="SET1_ASH2 HISTONE METHYLTRANSFERASE COMPLEX SUBUNIT ASH2"/>
    <property type="match status" value="1"/>
</dbReference>
<evidence type="ECO:0000259" key="4">
    <source>
        <dbReference type="PROSITE" id="PS50188"/>
    </source>
</evidence>
<evidence type="ECO:0000256" key="3">
    <source>
        <dbReference type="SAM" id="MobiDB-lite"/>
    </source>
</evidence>
<comment type="subcellular location">
    <subcellularLocation>
        <location evidence="1">Nucleus</location>
    </subcellularLocation>
</comment>
<reference evidence="5" key="1">
    <citation type="submission" date="2021-01" db="EMBL/GenBank/DDBJ databases">
        <authorList>
            <person name="Corre E."/>
            <person name="Pelletier E."/>
            <person name="Niang G."/>
            <person name="Scheremetjew M."/>
            <person name="Finn R."/>
            <person name="Kale V."/>
            <person name="Holt S."/>
            <person name="Cochrane G."/>
            <person name="Meng A."/>
            <person name="Brown T."/>
            <person name="Cohen L."/>
        </authorList>
    </citation>
    <scope>NUCLEOTIDE SEQUENCE</scope>
    <source>
        <strain evidence="5">CCMP1374</strain>
    </source>
</reference>
<dbReference type="GO" id="GO:0000976">
    <property type="term" value="F:transcription cis-regulatory region binding"/>
    <property type="evidence" value="ECO:0007669"/>
    <property type="project" value="TreeGrafter"/>
</dbReference>
<feature type="compositionally biased region" description="Basic and acidic residues" evidence="3">
    <location>
        <begin position="35"/>
        <end position="46"/>
    </location>
</feature>
<name>A0A7S0HTQ7_9EUKA</name>
<dbReference type="GO" id="GO:0048188">
    <property type="term" value="C:Set1C/COMPASS complex"/>
    <property type="evidence" value="ECO:0007669"/>
    <property type="project" value="InterPro"/>
</dbReference>
<dbReference type="Pfam" id="PF00622">
    <property type="entry name" value="SPRY"/>
    <property type="match status" value="1"/>
</dbReference>
<dbReference type="InterPro" id="IPR043136">
    <property type="entry name" value="B30.2/SPRY_sf"/>
</dbReference>
<feature type="region of interest" description="Disordered" evidence="3">
    <location>
        <begin position="302"/>
        <end position="333"/>
    </location>
</feature>
<protein>
    <recommendedName>
        <fullName evidence="4">B30.2/SPRY domain-containing protein</fullName>
    </recommendedName>
</protein>
<keyword evidence="2" id="KW-0539">Nucleus</keyword>
<dbReference type="InterPro" id="IPR003877">
    <property type="entry name" value="SPRY_dom"/>
</dbReference>
<feature type="compositionally biased region" description="Low complexity" evidence="3">
    <location>
        <begin position="302"/>
        <end position="325"/>
    </location>
</feature>
<proteinExistence type="predicted"/>
<feature type="domain" description="B30.2/SPRY" evidence="4">
    <location>
        <begin position="60"/>
        <end position="280"/>
    </location>
</feature>
<dbReference type="PROSITE" id="PS50188">
    <property type="entry name" value="B302_SPRY"/>
    <property type="match status" value="1"/>
</dbReference>
<dbReference type="SMART" id="SM00449">
    <property type="entry name" value="SPRY"/>
    <property type="match status" value="1"/>
</dbReference>
<accession>A0A7S0HTQ7</accession>
<dbReference type="InterPro" id="IPR013320">
    <property type="entry name" value="ConA-like_dom_sf"/>
</dbReference>
<evidence type="ECO:0000256" key="2">
    <source>
        <dbReference type="ARBA" id="ARBA00023242"/>
    </source>
</evidence>
<evidence type="ECO:0000313" key="5">
    <source>
        <dbReference type="EMBL" id="CAD8501910.1"/>
    </source>
</evidence>
<evidence type="ECO:0000256" key="1">
    <source>
        <dbReference type="ARBA" id="ARBA00004123"/>
    </source>
</evidence>
<sequence>MADSGKESKETSVKETGKEKDTSASTTKRKRGAAAKKEKEREKDRPTPSAPPMQDIKLPDKYRLLPVPKADAANAQPDDIVQLSRTAKAAQITLQDDMLTASGCKGYRMVRATHGVASGSWYFEVKVNTPQNGEDGHTRLGWCTEMGELQAPVGYDQNSYSYRDRIANAATDTPGCRFHDSTGVEYGGSYGPGDVIGCWLKMGPGTASVRSRQRINIKGVEYIVEEERERTPSVGSHIAFFKNGEPQGTAFEDVWAEVYYPAASLFRAAAVTFNFGPTFAFPPGCDARPVCELAKLDPAAASDETAAAAQSDAAAPAEPAAAEAADVGMGDAE</sequence>
<dbReference type="InterPro" id="IPR001870">
    <property type="entry name" value="B30.2/SPRY"/>
</dbReference>
<feature type="compositionally biased region" description="Basic and acidic residues" evidence="3">
    <location>
        <begin position="1"/>
        <end position="22"/>
    </location>
</feature>
<dbReference type="Gene3D" id="2.60.120.920">
    <property type="match status" value="1"/>
</dbReference>
<dbReference type="AlphaFoldDB" id="A0A7S0HTQ7"/>